<organism evidence="3 4">
    <name type="scientific">Niabella ginsenosidivorans</name>
    <dbReference type="NCBI Taxonomy" id="1176587"/>
    <lineage>
        <taxon>Bacteria</taxon>
        <taxon>Pseudomonadati</taxon>
        <taxon>Bacteroidota</taxon>
        <taxon>Chitinophagia</taxon>
        <taxon>Chitinophagales</taxon>
        <taxon>Chitinophagaceae</taxon>
        <taxon>Niabella</taxon>
    </lineage>
</organism>
<dbReference type="STRING" id="1176587.A8C56_02275"/>
<keyword evidence="4" id="KW-1185">Reference proteome</keyword>
<gene>
    <name evidence="3" type="ORF">A8C56_02275</name>
</gene>
<dbReference type="Proteomes" id="UP000077667">
    <property type="component" value="Chromosome"/>
</dbReference>
<feature type="signal peptide" evidence="2">
    <location>
        <begin position="1"/>
        <end position="38"/>
    </location>
</feature>
<keyword evidence="2" id="KW-0732">Signal</keyword>
<protein>
    <submittedName>
        <fullName evidence="3">Uncharacterized protein</fullName>
    </submittedName>
</protein>
<sequence length="136" mass="16276">MLLIFKFFISTKSVFMKLKLLIGMLVLAIAFSAQPANAQKKDWGRYEKHDHREGSHHNRDNRYSYYRGGDDQERDRRYHHNYGNYGYYRKMPPGQVKKYYRSRYYYSGNGYYYTRPYRPYPRGGVLTIAVGVPLGF</sequence>
<feature type="region of interest" description="Disordered" evidence="1">
    <location>
        <begin position="42"/>
        <end position="73"/>
    </location>
</feature>
<feature type="chain" id="PRO_5008389552" evidence="2">
    <location>
        <begin position="39"/>
        <end position="136"/>
    </location>
</feature>
<proteinExistence type="predicted"/>
<evidence type="ECO:0000256" key="1">
    <source>
        <dbReference type="SAM" id="MobiDB-lite"/>
    </source>
</evidence>
<accession>A0A1A9HX47</accession>
<dbReference type="KEGG" id="nia:A8C56_02275"/>
<name>A0A1A9HX47_9BACT</name>
<reference evidence="3 4" key="1">
    <citation type="submission" date="2016-05" db="EMBL/GenBank/DDBJ databases">
        <title>Niabella ginsenosidivorans BS26 whole genome sequencing.</title>
        <authorList>
            <person name="Im W.T."/>
            <person name="Siddiqi M.Z."/>
        </authorList>
    </citation>
    <scope>NUCLEOTIDE SEQUENCE [LARGE SCALE GENOMIC DNA]</scope>
    <source>
        <strain evidence="3 4">BS26</strain>
    </source>
</reference>
<evidence type="ECO:0000313" key="4">
    <source>
        <dbReference type="Proteomes" id="UP000077667"/>
    </source>
</evidence>
<evidence type="ECO:0000256" key="2">
    <source>
        <dbReference type="SAM" id="SignalP"/>
    </source>
</evidence>
<evidence type="ECO:0000313" key="3">
    <source>
        <dbReference type="EMBL" id="ANH79957.1"/>
    </source>
</evidence>
<dbReference type="EMBL" id="CP015772">
    <property type="protein sequence ID" value="ANH79957.1"/>
    <property type="molecule type" value="Genomic_DNA"/>
</dbReference>
<dbReference type="AlphaFoldDB" id="A0A1A9HX47"/>